<evidence type="ECO:0000313" key="8">
    <source>
        <dbReference type="Proteomes" id="UP000604825"/>
    </source>
</evidence>
<name>A0A811MFE7_9POAL</name>
<sequence>MSQKTIEKRFGQSPVFIASTLVEDGGLPQGAAADPAALIKEAIHVISCGYEEKTKWGKEGLEKELYTQPTRPYAFTAYGIDIGIKVFLD</sequence>
<evidence type="ECO:0000256" key="3">
    <source>
        <dbReference type="ARBA" id="ARBA00022679"/>
    </source>
</evidence>
<keyword evidence="8" id="KW-1185">Reference proteome</keyword>
<evidence type="ECO:0000256" key="5">
    <source>
        <dbReference type="ARBA" id="ARBA00022989"/>
    </source>
</evidence>
<keyword evidence="6" id="KW-0472">Membrane</keyword>
<protein>
    <submittedName>
        <fullName evidence="7">Uncharacterized protein</fullName>
    </submittedName>
</protein>
<keyword evidence="5" id="KW-1133">Transmembrane helix</keyword>
<keyword evidence="4" id="KW-0812">Transmembrane</keyword>
<comment type="caution">
    <text evidence="7">The sequence shown here is derived from an EMBL/GenBank/DDBJ whole genome shotgun (WGS) entry which is preliminary data.</text>
</comment>
<dbReference type="AlphaFoldDB" id="A0A811MFE7"/>
<accession>A0A811MFE7</accession>
<comment type="subcellular location">
    <subcellularLocation>
        <location evidence="1">Endomembrane system</location>
    </subcellularLocation>
</comment>
<reference evidence="7" key="1">
    <citation type="submission" date="2020-10" db="EMBL/GenBank/DDBJ databases">
        <authorList>
            <person name="Han B."/>
            <person name="Lu T."/>
            <person name="Zhao Q."/>
            <person name="Huang X."/>
            <person name="Zhao Y."/>
        </authorList>
    </citation>
    <scope>NUCLEOTIDE SEQUENCE</scope>
</reference>
<dbReference type="GO" id="GO:0030244">
    <property type="term" value="P:cellulose biosynthetic process"/>
    <property type="evidence" value="ECO:0007669"/>
    <property type="project" value="InterPro"/>
</dbReference>
<dbReference type="EMBL" id="CAJGYO010000001">
    <property type="protein sequence ID" value="CAD6204688.1"/>
    <property type="molecule type" value="Genomic_DNA"/>
</dbReference>
<dbReference type="GO" id="GO:0016020">
    <property type="term" value="C:membrane"/>
    <property type="evidence" value="ECO:0007669"/>
    <property type="project" value="InterPro"/>
</dbReference>
<dbReference type="OrthoDB" id="1927516at2759"/>
<evidence type="ECO:0000256" key="4">
    <source>
        <dbReference type="ARBA" id="ARBA00022692"/>
    </source>
</evidence>
<evidence type="ECO:0000256" key="1">
    <source>
        <dbReference type="ARBA" id="ARBA00004308"/>
    </source>
</evidence>
<dbReference type="GO" id="GO:0012505">
    <property type="term" value="C:endomembrane system"/>
    <property type="evidence" value="ECO:0007669"/>
    <property type="project" value="UniProtKB-SubCell"/>
</dbReference>
<evidence type="ECO:0000256" key="6">
    <source>
        <dbReference type="ARBA" id="ARBA00023136"/>
    </source>
</evidence>
<dbReference type="InterPro" id="IPR005150">
    <property type="entry name" value="Cellulose_synth"/>
</dbReference>
<keyword evidence="3" id="KW-0808">Transferase</keyword>
<dbReference type="Proteomes" id="UP000604825">
    <property type="component" value="Unassembled WGS sequence"/>
</dbReference>
<dbReference type="Pfam" id="PF03552">
    <property type="entry name" value="Cellulose_synt"/>
    <property type="match status" value="1"/>
</dbReference>
<gene>
    <name evidence="7" type="ORF">NCGR_LOCUS2681</name>
</gene>
<dbReference type="GO" id="GO:0016760">
    <property type="term" value="F:cellulose synthase (UDP-forming) activity"/>
    <property type="evidence" value="ECO:0007669"/>
    <property type="project" value="InterPro"/>
</dbReference>
<proteinExistence type="predicted"/>
<keyword evidence="2" id="KW-0328">Glycosyltransferase</keyword>
<evidence type="ECO:0000313" key="7">
    <source>
        <dbReference type="EMBL" id="CAD6204688.1"/>
    </source>
</evidence>
<evidence type="ECO:0000256" key="2">
    <source>
        <dbReference type="ARBA" id="ARBA00022676"/>
    </source>
</evidence>
<organism evidence="7 8">
    <name type="scientific">Miscanthus lutarioriparius</name>
    <dbReference type="NCBI Taxonomy" id="422564"/>
    <lineage>
        <taxon>Eukaryota</taxon>
        <taxon>Viridiplantae</taxon>
        <taxon>Streptophyta</taxon>
        <taxon>Embryophyta</taxon>
        <taxon>Tracheophyta</taxon>
        <taxon>Spermatophyta</taxon>
        <taxon>Magnoliopsida</taxon>
        <taxon>Liliopsida</taxon>
        <taxon>Poales</taxon>
        <taxon>Poaceae</taxon>
        <taxon>PACMAD clade</taxon>
        <taxon>Panicoideae</taxon>
        <taxon>Andropogonodae</taxon>
        <taxon>Andropogoneae</taxon>
        <taxon>Saccharinae</taxon>
        <taxon>Miscanthus</taxon>
    </lineage>
</organism>